<dbReference type="CDD" id="cd00761">
    <property type="entry name" value="Glyco_tranf_GTA_type"/>
    <property type="match status" value="1"/>
</dbReference>
<name>A0A2N8HZZ2_9BACT</name>
<dbReference type="Pfam" id="PF00535">
    <property type="entry name" value="Glycos_transf_2"/>
    <property type="match status" value="1"/>
</dbReference>
<dbReference type="SUPFAM" id="SSF53448">
    <property type="entry name" value="Nucleotide-diphospho-sugar transferases"/>
    <property type="match status" value="1"/>
</dbReference>
<dbReference type="PANTHER" id="PTHR22916">
    <property type="entry name" value="GLYCOSYLTRANSFERASE"/>
    <property type="match status" value="1"/>
</dbReference>
<protein>
    <submittedName>
        <fullName evidence="3">Glycosyltransferase family 2 protein</fullName>
    </submittedName>
</protein>
<dbReference type="InterPro" id="IPR001173">
    <property type="entry name" value="Glyco_trans_2-like"/>
</dbReference>
<proteinExistence type="predicted"/>
<dbReference type="RefSeq" id="WP_012419805.1">
    <property type="nucleotide sequence ID" value="NZ_BAABSF010000008.1"/>
</dbReference>
<dbReference type="Gene3D" id="3.90.550.10">
    <property type="entry name" value="Spore Coat Polysaccharide Biosynthesis Protein SpsA, Chain A"/>
    <property type="match status" value="1"/>
</dbReference>
<dbReference type="OMA" id="IFAPNIC"/>
<gene>
    <name evidence="3" type="ORF">CXU09_06595</name>
</gene>
<sequence>MTAPVNISVLVPVYNVEPYLAQCLESICSQTLRELEIVCVDDASTDGSLSILREFAERDPRVKVVQAPENGGLSRSRNLAMSHAVGEYLFLVDSDDWLETDLLEEMYRRAKALDADRLACGFRYYYESAPDREDRFLPEDMAPPEKGWLPCTPETIGKIHHGAGGMMIRRSIVEKHGIRFPEGVACEDLYFHYAVFPWCRRVCVVSRAAYVYRKRAGSITSGFASGSSLQSLDYLTVAELVLKEWKEAGILEEYRTAFLKMLVMGVRNIRKYAPHAVQKEVTRKVTDMLRQENLYRPAEDDACLSRREGKLLKAWMGGKSGLDFSYYWKKMRKAGARLLRR</sequence>
<dbReference type="AlphaFoldDB" id="A0A2N8HZZ2"/>
<organism evidence="3 4">
    <name type="scientific">Akkermansia muciniphila</name>
    <dbReference type="NCBI Taxonomy" id="239935"/>
    <lineage>
        <taxon>Bacteria</taxon>
        <taxon>Pseudomonadati</taxon>
        <taxon>Verrucomicrobiota</taxon>
        <taxon>Verrucomicrobiia</taxon>
        <taxon>Verrucomicrobiales</taxon>
        <taxon>Akkermansiaceae</taxon>
        <taxon>Akkermansia</taxon>
    </lineage>
</organism>
<evidence type="ECO:0000313" key="4">
    <source>
        <dbReference type="Proteomes" id="UP000235914"/>
    </source>
</evidence>
<reference evidence="3 4" key="1">
    <citation type="journal article" date="2017" name="BMC Genomics">
        <title>Genome sequencing of 39 Akkermansia muciniphila isolates reveals its population structure, genomic and functional diverisity, and global distribution in mammalian gut microbiotas.</title>
        <authorList>
            <person name="Guo X."/>
            <person name="Li S."/>
            <person name="Zhang J."/>
            <person name="Wu F."/>
            <person name="Li X."/>
            <person name="Wu D."/>
            <person name="Zhang M."/>
            <person name="Ou Z."/>
            <person name="Jie Z."/>
            <person name="Yan Q."/>
            <person name="Li P."/>
            <person name="Yi J."/>
            <person name="Peng Y."/>
        </authorList>
    </citation>
    <scope>NUCLEOTIDE SEQUENCE [LARGE SCALE GENOMIC DNA]</scope>
    <source>
        <strain evidence="3 4">GP43</strain>
    </source>
</reference>
<dbReference type="GO" id="GO:0016758">
    <property type="term" value="F:hexosyltransferase activity"/>
    <property type="evidence" value="ECO:0007669"/>
    <property type="project" value="UniProtKB-ARBA"/>
</dbReference>
<evidence type="ECO:0000256" key="1">
    <source>
        <dbReference type="ARBA" id="ARBA00022676"/>
    </source>
</evidence>
<evidence type="ECO:0000256" key="2">
    <source>
        <dbReference type="ARBA" id="ARBA00022679"/>
    </source>
</evidence>
<dbReference type="InterPro" id="IPR029044">
    <property type="entry name" value="Nucleotide-diphossugar_trans"/>
</dbReference>
<evidence type="ECO:0000313" key="3">
    <source>
        <dbReference type="EMBL" id="PNC56283.1"/>
    </source>
</evidence>
<dbReference type="PANTHER" id="PTHR22916:SF51">
    <property type="entry name" value="GLYCOSYLTRANSFERASE EPSH-RELATED"/>
    <property type="match status" value="1"/>
</dbReference>
<comment type="caution">
    <text evidence="3">The sequence shown here is derived from an EMBL/GenBank/DDBJ whole genome shotgun (WGS) entry which is preliminary data.</text>
</comment>
<accession>A0A2N8HZZ2</accession>
<keyword evidence="2" id="KW-0808">Transferase</keyword>
<keyword evidence="1" id="KW-0328">Glycosyltransferase</keyword>
<dbReference type="EMBL" id="PJKN01000003">
    <property type="protein sequence ID" value="PNC56283.1"/>
    <property type="molecule type" value="Genomic_DNA"/>
</dbReference>
<dbReference type="Proteomes" id="UP000235914">
    <property type="component" value="Unassembled WGS sequence"/>
</dbReference>